<reference evidence="2" key="1">
    <citation type="submission" date="2015-06" db="EMBL/GenBank/DDBJ databases">
        <authorList>
            <person name="Lim Y.L."/>
            <person name="Ee R."/>
            <person name="Yong D."/>
            <person name="How K.Y."/>
            <person name="Yin W.F."/>
            <person name="Chan K.G."/>
        </authorList>
    </citation>
    <scope>NUCLEOTIDE SEQUENCE [LARGE SCALE GENOMIC DNA]</scope>
    <source>
        <strain evidence="2">DSM 25325</strain>
    </source>
</reference>
<evidence type="ECO:0000313" key="1">
    <source>
        <dbReference type="EMBL" id="AKJ67096.1"/>
    </source>
</evidence>
<dbReference type="PATRIC" id="fig|445709.3.peg.329"/>
<dbReference type="InterPro" id="IPR023606">
    <property type="entry name" value="CoA-Trfase_III_dom_1_sf"/>
</dbReference>
<dbReference type="SUPFAM" id="SSF89796">
    <property type="entry name" value="CoA-transferase family III (CaiB/BaiF)"/>
    <property type="match status" value="2"/>
</dbReference>
<keyword evidence="2" id="KW-1185">Reference proteome</keyword>
<dbReference type="Gene3D" id="3.40.50.10540">
    <property type="entry name" value="Crotonobetainyl-coa:carnitine coa-transferase, domain 1"/>
    <property type="match status" value="2"/>
</dbReference>
<dbReference type="KEGG" id="ptx:ABW99_01490"/>
<proteinExistence type="predicted"/>
<protein>
    <submittedName>
        <fullName evidence="1">Carnitine dehydratase</fullName>
    </submittedName>
</protein>
<dbReference type="InterPro" id="IPR003673">
    <property type="entry name" value="CoA-Trfase_fam_III"/>
</dbReference>
<dbReference type="Gene3D" id="3.30.1540.10">
    <property type="entry name" value="formyl-coa transferase, domain 3"/>
    <property type="match status" value="1"/>
</dbReference>
<dbReference type="GO" id="GO:0003824">
    <property type="term" value="F:catalytic activity"/>
    <property type="evidence" value="ECO:0007669"/>
    <property type="project" value="InterPro"/>
</dbReference>
<dbReference type="EMBL" id="CP011568">
    <property type="protein sequence ID" value="AKJ67096.1"/>
    <property type="molecule type" value="Genomic_DNA"/>
</dbReference>
<sequence>MDANAALTSLWSMAGGAPDALDMLHMTDLARPLPSVFPVDVIAAASIAAQALAAAQLWRERTGRRQRVEVSGRRALAMFRSERYLRVDGRSPAELRSPITGYFRAGDERWIQLHANFPHHLAGILRVLQCDGERASVARAIARWQAGELDRRLADAGLCAALVRTPDEWRAHPQAAAIASLPLFEIIRIGDAPPEPIGRGVAARRPLSGVRMLDLSRVIAAPVAGRTFAQHGAQVLAVGAAHLPNLLPLVIDNGRGKRSAQLDLRAPRERDLLLDLVRDADVFLQAYRPGALAAFGLSPEALCALRPGLVQVTLSAYGHLGPWARRRGFDSLVQSATGIAWQEGQAAGLAQPGRLPCQALDHATGFLAAFGAMMALRRREREGGSWLVRVSLAQTGRWLQSLGLVQNGLAAPELGDDEVAPWLQTVDSPFGLVRAVAPVERMSLTPPRFDTPPVPLGTHAPAWLDASER</sequence>
<evidence type="ECO:0000313" key="2">
    <source>
        <dbReference type="Proteomes" id="UP000036700"/>
    </source>
</evidence>
<dbReference type="InterPro" id="IPR050509">
    <property type="entry name" value="CoA-transferase_III"/>
</dbReference>
<dbReference type="Pfam" id="PF02515">
    <property type="entry name" value="CoA_transf_3"/>
    <property type="match status" value="2"/>
</dbReference>
<dbReference type="InterPro" id="IPR044855">
    <property type="entry name" value="CoA-Trfase_III_dom3_sf"/>
</dbReference>
<accession>A0A0G3EQW5</accession>
<dbReference type="PANTHER" id="PTHR48228:SF4">
    <property type="entry name" value="BLR3030 PROTEIN"/>
    <property type="match status" value="1"/>
</dbReference>
<dbReference type="STRING" id="445709.ABW99_01490"/>
<dbReference type="AlphaFoldDB" id="A0A0G3EQW5"/>
<gene>
    <name evidence="1" type="ORF">ABW99_01490</name>
</gene>
<organism evidence="1 2">
    <name type="scientific">Pandoraea thiooxydans</name>
    <dbReference type="NCBI Taxonomy" id="445709"/>
    <lineage>
        <taxon>Bacteria</taxon>
        <taxon>Pseudomonadati</taxon>
        <taxon>Pseudomonadota</taxon>
        <taxon>Betaproteobacteria</taxon>
        <taxon>Burkholderiales</taxon>
        <taxon>Burkholderiaceae</taxon>
        <taxon>Pandoraea</taxon>
    </lineage>
</organism>
<name>A0A0G3EQW5_9BURK</name>
<dbReference type="PANTHER" id="PTHR48228">
    <property type="entry name" value="SUCCINYL-COA--D-CITRAMALATE COA-TRANSFERASE"/>
    <property type="match status" value="1"/>
</dbReference>
<dbReference type="Proteomes" id="UP000036700">
    <property type="component" value="Chromosome"/>
</dbReference>